<dbReference type="EMBL" id="JAEHOC010000028">
    <property type="protein sequence ID" value="KAG2430180.1"/>
    <property type="molecule type" value="Genomic_DNA"/>
</dbReference>
<dbReference type="Proteomes" id="UP000650467">
    <property type="component" value="Unassembled WGS sequence"/>
</dbReference>
<reference evidence="2" key="1">
    <citation type="journal article" date="2020" name="bioRxiv">
        <title>Comparative genomics of Chlamydomonas.</title>
        <authorList>
            <person name="Craig R.J."/>
            <person name="Hasan A.R."/>
            <person name="Ness R.W."/>
            <person name="Keightley P.D."/>
        </authorList>
    </citation>
    <scope>NUCLEOTIDE SEQUENCE</scope>
    <source>
        <strain evidence="2">SAG 7.73</strain>
    </source>
</reference>
<dbReference type="OrthoDB" id="77656at2759"/>
<keyword evidence="3" id="KW-1185">Reference proteome</keyword>
<name>A0A835VW75_CHLIN</name>
<evidence type="ECO:0000313" key="2">
    <source>
        <dbReference type="EMBL" id="KAG2430180.1"/>
    </source>
</evidence>
<proteinExistence type="predicted"/>
<feature type="region of interest" description="Disordered" evidence="1">
    <location>
        <begin position="45"/>
        <end position="73"/>
    </location>
</feature>
<dbReference type="PANTHER" id="PTHR34126">
    <property type="entry name" value="PEROXISOME BIOGENESIS PROTEIN 22"/>
    <property type="match status" value="1"/>
</dbReference>
<accession>A0A835VW75</accession>
<protein>
    <recommendedName>
        <fullName evidence="4">Peroxisome biogenesis protein 22</fullName>
    </recommendedName>
</protein>
<organism evidence="2 3">
    <name type="scientific">Chlamydomonas incerta</name>
    <dbReference type="NCBI Taxonomy" id="51695"/>
    <lineage>
        <taxon>Eukaryota</taxon>
        <taxon>Viridiplantae</taxon>
        <taxon>Chlorophyta</taxon>
        <taxon>core chlorophytes</taxon>
        <taxon>Chlorophyceae</taxon>
        <taxon>CS clade</taxon>
        <taxon>Chlamydomonadales</taxon>
        <taxon>Chlamydomonadaceae</taxon>
        <taxon>Chlamydomonas</taxon>
    </lineage>
</organism>
<dbReference type="GO" id="GO:0007031">
    <property type="term" value="P:peroxisome organization"/>
    <property type="evidence" value="ECO:0007669"/>
    <property type="project" value="InterPro"/>
</dbReference>
<dbReference type="InterPro" id="IPR037485">
    <property type="entry name" value="PEX22"/>
</dbReference>
<dbReference type="PANTHER" id="PTHR34126:SF1">
    <property type="entry name" value="PEROXISOME BIOGENESIS PROTEIN 22"/>
    <property type="match status" value="1"/>
</dbReference>
<dbReference type="AlphaFoldDB" id="A0A835VW75"/>
<evidence type="ECO:0000256" key="1">
    <source>
        <dbReference type="SAM" id="MobiDB-lite"/>
    </source>
</evidence>
<dbReference type="Pfam" id="PF22978">
    <property type="entry name" value="HAD_Pex22"/>
    <property type="match status" value="1"/>
</dbReference>
<comment type="caution">
    <text evidence="2">The sequence shown here is derived from an EMBL/GenBank/DDBJ whole genome shotgun (WGS) entry which is preliminary data.</text>
</comment>
<gene>
    <name evidence="2" type="ORF">HXX76_010279</name>
</gene>
<evidence type="ECO:0008006" key="4">
    <source>
        <dbReference type="Google" id="ProtNLM"/>
    </source>
</evidence>
<evidence type="ECO:0000313" key="3">
    <source>
        <dbReference type="Proteomes" id="UP000650467"/>
    </source>
</evidence>
<sequence>MASGLAGLCNKLVQLLQTAPRGALSITGILGLALLLGRAPPSSTAPAVAASRHTAPASSPAPSASPAPRASAGASATPLGRAVAAQLAGAKRVTLSLPGVLLAESSPAQLQESASVRPEALEAVREMARVSDVYLVAHVEDDVGEAVVAGALEAAGLLGGGPGQVAPHHVLCCSTLDGKVPIVRQLDPDLHVDGHVVSVDELKRFLPRLLLVREDAGSGGGGSGNVGVAPSLRAFFGA</sequence>